<reference evidence="3" key="1">
    <citation type="journal article" date="2014" name="Genome Biol. Evol.">
        <title>Pangenome evidence for extensive interdomain horizontal transfer affecting lineage core and shell genes in uncultured planktonic thaumarchaeota and euryarchaeota.</title>
        <authorList>
            <person name="Deschamps P."/>
            <person name="Zivanovic Y."/>
            <person name="Moreira D."/>
            <person name="Rodriguez-Valera F."/>
            <person name="Lopez-Garcia P."/>
        </authorList>
    </citation>
    <scope>NUCLEOTIDE SEQUENCE</scope>
</reference>
<feature type="domain" description="DDH" evidence="1">
    <location>
        <begin position="21"/>
        <end position="160"/>
    </location>
</feature>
<dbReference type="Pfam" id="PF02272">
    <property type="entry name" value="DHHA1"/>
    <property type="match status" value="1"/>
</dbReference>
<dbReference type="AlphaFoldDB" id="A0A075HZT3"/>
<name>A0A075HZT3_9EURY</name>
<dbReference type="InterPro" id="IPR001667">
    <property type="entry name" value="DDH_dom"/>
</dbReference>
<dbReference type="PANTHER" id="PTHR47618">
    <property type="entry name" value="BIFUNCTIONAL OLIGORIBONUCLEASE AND PAP PHOSPHATASE NRNA"/>
    <property type="match status" value="1"/>
</dbReference>
<dbReference type="InterPro" id="IPR038763">
    <property type="entry name" value="DHH_sf"/>
</dbReference>
<dbReference type="GO" id="GO:0003676">
    <property type="term" value="F:nucleic acid binding"/>
    <property type="evidence" value="ECO:0007669"/>
    <property type="project" value="InterPro"/>
</dbReference>
<dbReference type="SUPFAM" id="SSF64182">
    <property type="entry name" value="DHH phosphoesterases"/>
    <property type="match status" value="1"/>
</dbReference>
<dbReference type="Pfam" id="PF01368">
    <property type="entry name" value="DHH"/>
    <property type="match status" value="1"/>
</dbReference>
<dbReference type="Gene3D" id="3.90.1640.10">
    <property type="entry name" value="inorganic pyrophosphatase (n-terminal core)"/>
    <property type="match status" value="1"/>
</dbReference>
<dbReference type="PANTHER" id="PTHR47618:SF1">
    <property type="entry name" value="BIFUNCTIONAL OLIGORIBONUCLEASE AND PAP PHOSPHATASE NRNA"/>
    <property type="match status" value="1"/>
</dbReference>
<evidence type="ECO:0000259" key="1">
    <source>
        <dbReference type="Pfam" id="PF01368"/>
    </source>
</evidence>
<evidence type="ECO:0000313" key="3">
    <source>
        <dbReference type="EMBL" id="AIF21040.1"/>
    </source>
</evidence>
<protein>
    <submittedName>
        <fullName evidence="3">Exopolyphosphatase-related protein</fullName>
    </submittedName>
</protein>
<evidence type="ECO:0000259" key="2">
    <source>
        <dbReference type="Pfam" id="PF02272"/>
    </source>
</evidence>
<organism evidence="3">
    <name type="scientific">uncultured marine group II/III euryarchaeote KM3_98_B01</name>
    <dbReference type="NCBI Taxonomy" id="1456546"/>
    <lineage>
        <taxon>Archaea</taxon>
        <taxon>Methanobacteriati</taxon>
        <taxon>Methanobacteriota</taxon>
        <taxon>environmental samples</taxon>
    </lineage>
</organism>
<feature type="domain" description="DHHA1" evidence="2">
    <location>
        <begin position="245"/>
        <end position="304"/>
    </location>
</feature>
<accession>A0A075HZT3</accession>
<dbReference type="InterPro" id="IPR051319">
    <property type="entry name" value="Oligoribo/pAp-PDE_c-di-AMP_PDE"/>
</dbReference>
<sequence length="324" mass="34182">MQLDMTPLTEWVDSAAKRGAIAVVTHRNGDMDTIGSGIVLARGIENARACGLYIGTLARRMLDGYSFDFMQIDADRPAFPRSLGGIIVVDCASPSQVGFTLPNVPLCVVDHHSSASDPWPEDALILRGDVSSTAEMVWAWIRDTDLVCSAEDATLLLAAIISDTGRFKHSRAGCHRRVDEISEVSGIDPVDVIEKMESEDLSHSQRIAILKAVGRCESHQIGDLVVATTRASTHEGVVAHALLASGAHVALVHKKTPDGLRVTGRASRTGTQKGADIGSVMKTVAGRLGGEGGGHPGAAGWSGQCHPVELQSTLLAALTSELIG</sequence>
<proteinExistence type="predicted"/>
<dbReference type="EMBL" id="KF901181">
    <property type="protein sequence ID" value="AIF21040.1"/>
    <property type="molecule type" value="Genomic_DNA"/>
</dbReference>
<dbReference type="InterPro" id="IPR003156">
    <property type="entry name" value="DHHA1_dom"/>
</dbReference>